<dbReference type="Proteomes" id="UP000694383">
    <property type="component" value="Unplaced"/>
</dbReference>
<keyword evidence="5" id="KW-1185">Reference proteome</keyword>
<dbReference type="Ensembl" id="ENSOSIT00000004599.1">
    <property type="protein sequence ID" value="ENSOSIP00000004296.1"/>
    <property type="gene ID" value="ENSOSIG00000002917.1"/>
</dbReference>
<proteinExistence type="predicted"/>
<accession>A0A8C7WWR8</accession>
<dbReference type="CDD" id="cd02440">
    <property type="entry name" value="AdoMet_MTases"/>
    <property type="match status" value="1"/>
</dbReference>
<feature type="region of interest" description="Disordered" evidence="3">
    <location>
        <begin position="1"/>
        <end position="44"/>
    </location>
</feature>
<keyword evidence="2" id="KW-0949">S-adenosyl-L-methionine</keyword>
<feature type="compositionally biased region" description="Acidic residues" evidence="3">
    <location>
        <begin position="19"/>
        <end position="33"/>
    </location>
</feature>
<reference evidence="4" key="1">
    <citation type="submission" date="2025-08" db="UniProtKB">
        <authorList>
            <consortium name="Ensembl"/>
        </authorList>
    </citation>
    <scope>IDENTIFICATION</scope>
</reference>
<dbReference type="Pfam" id="PF10294">
    <property type="entry name" value="Methyltransf_16"/>
    <property type="match status" value="1"/>
</dbReference>
<dbReference type="PANTHER" id="PTHR14614">
    <property type="entry name" value="HEPATOCELLULAR CARCINOMA-ASSOCIATED ANTIGEN"/>
    <property type="match status" value="1"/>
</dbReference>
<dbReference type="GeneTree" id="ENSGT00940000156596"/>
<dbReference type="GO" id="GO:0008168">
    <property type="term" value="F:methyltransferase activity"/>
    <property type="evidence" value="ECO:0007669"/>
    <property type="project" value="UniProtKB-KW"/>
</dbReference>
<name>A0A8C7WWR8_9TELE</name>
<keyword evidence="1" id="KW-0808">Transferase</keyword>
<protein>
    <submittedName>
        <fullName evidence="4">Methyltransferase 21C, AARS1 lysine</fullName>
    </submittedName>
</protein>
<keyword evidence="1" id="KW-0489">Methyltransferase</keyword>
<dbReference type="SUPFAM" id="SSF53335">
    <property type="entry name" value="S-adenosyl-L-methionine-dependent methyltransferases"/>
    <property type="match status" value="1"/>
</dbReference>
<dbReference type="InterPro" id="IPR019410">
    <property type="entry name" value="Methyltransf_16"/>
</dbReference>
<sequence length="236" mass="26570">MDTLSKGSLEEPSLGEKQVEEEEEREETDEEHEEKETAESQCGDSCAEGQKKTAAWAPCFYSKGGKEVYHYVGQEIVIEEGFDSFAGMIWPAALSLCHYLDTHRDHLSLVDKAVLEIGAGTGLLSIVAALLGAWVTATDLPDVLSNLRVNLSRNTRGRCRHTPQVAPLSWGFDLEHTYPSSVYRYDYVLAADVVYHHDYLDELLATMKHFCQPGTTLIWANKVRFEMDLTFTENFK</sequence>
<evidence type="ECO:0000256" key="2">
    <source>
        <dbReference type="ARBA" id="ARBA00022691"/>
    </source>
</evidence>
<evidence type="ECO:0000313" key="4">
    <source>
        <dbReference type="Ensembl" id="ENSOSIP00000004296.1"/>
    </source>
</evidence>
<dbReference type="Gene3D" id="3.40.50.150">
    <property type="entry name" value="Vaccinia Virus protein VP39"/>
    <property type="match status" value="1"/>
</dbReference>
<evidence type="ECO:0000256" key="3">
    <source>
        <dbReference type="SAM" id="MobiDB-lite"/>
    </source>
</evidence>
<dbReference type="PANTHER" id="PTHR14614:SF13">
    <property type="entry name" value="PROTEIN-LYSINE METHYLTRANSFERASE METTL21C"/>
    <property type="match status" value="1"/>
</dbReference>
<dbReference type="InterPro" id="IPR029063">
    <property type="entry name" value="SAM-dependent_MTases_sf"/>
</dbReference>
<evidence type="ECO:0000256" key="1">
    <source>
        <dbReference type="ARBA" id="ARBA00022603"/>
    </source>
</evidence>
<organism evidence="4 5">
    <name type="scientific">Oryzias sinensis</name>
    <name type="common">Chinese medaka</name>
    <dbReference type="NCBI Taxonomy" id="183150"/>
    <lineage>
        <taxon>Eukaryota</taxon>
        <taxon>Metazoa</taxon>
        <taxon>Chordata</taxon>
        <taxon>Craniata</taxon>
        <taxon>Vertebrata</taxon>
        <taxon>Euteleostomi</taxon>
        <taxon>Actinopterygii</taxon>
        <taxon>Neopterygii</taxon>
        <taxon>Teleostei</taxon>
        <taxon>Neoteleostei</taxon>
        <taxon>Acanthomorphata</taxon>
        <taxon>Ovalentaria</taxon>
        <taxon>Atherinomorphae</taxon>
        <taxon>Beloniformes</taxon>
        <taxon>Adrianichthyidae</taxon>
        <taxon>Oryziinae</taxon>
        <taxon>Oryzias</taxon>
    </lineage>
</organism>
<reference evidence="4" key="2">
    <citation type="submission" date="2025-09" db="UniProtKB">
        <authorList>
            <consortium name="Ensembl"/>
        </authorList>
    </citation>
    <scope>IDENTIFICATION</scope>
</reference>
<dbReference type="AlphaFoldDB" id="A0A8C7WWR8"/>
<evidence type="ECO:0000313" key="5">
    <source>
        <dbReference type="Proteomes" id="UP000694383"/>
    </source>
</evidence>
<dbReference type="GO" id="GO:0032259">
    <property type="term" value="P:methylation"/>
    <property type="evidence" value="ECO:0007669"/>
    <property type="project" value="UniProtKB-KW"/>
</dbReference>